<dbReference type="NCBIfam" id="NF003715">
    <property type="entry name" value="PRK05326.1-2"/>
    <property type="match status" value="1"/>
</dbReference>
<gene>
    <name evidence="11" type="ORF">IAD32_05905</name>
</gene>
<keyword evidence="7" id="KW-0406">Ion transport</keyword>
<feature type="domain" description="RCK C-terminal" evidence="10">
    <location>
        <begin position="478"/>
        <end position="533"/>
    </location>
</feature>
<feature type="transmembrane region" description="Helical" evidence="9">
    <location>
        <begin position="262"/>
        <end position="286"/>
    </location>
</feature>
<reference evidence="11" key="1">
    <citation type="submission" date="2020-10" db="EMBL/GenBank/DDBJ databases">
        <authorList>
            <person name="Gilroy R."/>
        </authorList>
    </citation>
    <scope>NUCLEOTIDE SEQUENCE</scope>
    <source>
        <strain evidence="11">ChiSjej1B19-3389</strain>
    </source>
</reference>
<evidence type="ECO:0000259" key="10">
    <source>
        <dbReference type="PROSITE" id="PS51202"/>
    </source>
</evidence>
<feature type="transmembrane region" description="Helical" evidence="9">
    <location>
        <begin position="27"/>
        <end position="46"/>
    </location>
</feature>
<evidence type="ECO:0000313" key="11">
    <source>
        <dbReference type="EMBL" id="HIQ80803.1"/>
    </source>
</evidence>
<feature type="transmembrane region" description="Helical" evidence="9">
    <location>
        <begin position="219"/>
        <end position="242"/>
    </location>
</feature>
<evidence type="ECO:0000256" key="4">
    <source>
        <dbReference type="ARBA" id="ARBA00022475"/>
    </source>
</evidence>
<comment type="subcellular location">
    <subcellularLocation>
        <location evidence="1">Cell membrane</location>
        <topology evidence="1">Multi-pass membrane protein</topology>
    </subcellularLocation>
</comment>
<feature type="transmembrane region" description="Helical" evidence="9">
    <location>
        <begin position="181"/>
        <end position="207"/>
    </location>
</feature>
<comment type="caution">
    <text evidence="11">The sequence shown here is derived from an EMBL/GenBank/DDBJ whole genome shotgun (WGS) entry which is preliminary data.</text>
</comment>
<dbReference type="Pfam" id="PF02080">
    <property type="entry name" value="TrkA_C"/>
    <property type="match status" value="2"/>
</dbReference>
<evidence type="ECO:0000256" key="5">
    <source>
        <dbReference type="ARBA" id="ARBA00022692"/>
    </source>
</evidence>
<organism evidence="11 12">
    <name type="scientific">Candidatus Scatavimonas merdigallinarum</name>
    <dbReference type="NCBI Taxonomy" id="2840914"/>
    <lineage>
        <taxon>Bacteria</taxon>
        <taxon>Bacillati</taxon>
        <taxon>Bacillota</taxon>
        <taxon>Clostridia</taxon>
        <taxon>Eubacteriales</taxon>
        <taxon>Oscillospiraceae</taxon>
        <taxon>Oscillospiraceae incertae sedis</taxon>
        <taxon>Candidatus Scatavimonas</taxon>
    </lineage>
</organism>
<keyword evidence="6 9" id="KW-1133">Transmembrane helix</keyword>
<dbReference type="PROSITE" id="PS51202">
    <property type="entry name" value="RCK_C"/>
    <property type="match status" value="2"/>
</dbReference>
<sequence>MTVSLLLAAVIILVCIASSRLSGRLGVPALLIFIVLGMLFGSDGILKIPFDNYNFAEQICSVALIFIMFYGGFGTNWRMAKPVIGKAVALSTLGVVITALLTGLFCYYVVGFSFLESMLVGAVISSTDAASVFSVLRSKKLDLKDNTASLLEVESGSNDPAAYMLTMIILTIMEGKGADTILYMVFAQVIFGVLFGAGLALLSVFVLRRRWFSSDGLDAMFVLAMAVLSYALPSLVGGNGYLSVYIAGMILGNSRIKNKVPLVHFFDGITGLSQIVIFFLLGLLAFPSQIPQILLPSILIALFLTFIARPAAVFLILTPVRAPLRQQLLVSWSGLRGAAAIVFAIMATVSKAYTKTDVFHIAFCVALLSVAFQGTLLPLIAKKLSMVDAESNVFKTFNDYQEEVDVQLIKTKVPQGHPWEGKTIGQLNLVADTLVVMIRRGDEQIVPNGNTVITAGDTLVISGAVYRDDKISRLTEMTVDHGDPWEGKTIRDISLPEHALIILVKKENGKTVVPNGTTKIHSGDILVLSGYDE</sequence>
<protein>
    <submittedName>
        <fullName evidence="11">Potassium/proton antiporter</fullName>
    </submittedName>
</protein>
<dbReference type="Gene3D" id="3.30.70.1450">
    <property type="entry name" value="Regulator of K+ conductance, C-terminal domain"/>
    <property type="match status" value="2"/>
</dbReference>
<dbReference type="AlphaFoldDB" id="A0A9D0ZI18"/>
<feature type="transmembrane region" description="Helical" evidence="9">
    <location>
        <begin position="361"/>
        <end position="381"/>
    </location>
</feature>
<keyword evidence="2" id="KW-0813">Transport</keyword>
<dbReference type="SUPFAM" id="SSF116726">
    <property type="entry name" value="TrkA C-terminal domain-like"/>
    <property type="match status" value="2"/>
</dbReference>
<dbReference type="InterPro" id="IPR038770">
    <property type="entry name" value="Na+/solute_symporter_sf"/>
</dbReference>
<dbReference type="PANTHER" id="PTHR32507">
    <property type="entry name" value="NA(+)/H(+) ANTIPORTER 1"/>
    <property type="match status" value="1"/>
</dbReference>
<dbReference type="PANTHER" id="PTHR32507:SF7">
    <property type="entry name" value="K(+)_H(+) ANTIPORTER NHAP2"/>
    <property type="match status" value="1"/>
</dbReference>
<dbReference type="GO" id="GO:0005886">
    <property type="term" value="C:plasma membrane"/>
    <property type="evidence" value="ECO:0007669"/>
    <property type="project" value="UniProtKB-SubCell"/>
</dbReference>
<reference evidence="11" key="2">
    <citation type="journal article" date="2021" name="PeerJ">
        <title>Extensive microbial diversity within the chicken gut microbiome revealed by metagenomics and culture.</title>
        <authorList>
            <person name="Gilroy R."/>
            <person name="Ravi A."/>
            <person name="Getino M."/>
            <person name="Pursley I."/>
            <person name="Horton D.L."/>
            <person name="Alikhan N.F."/>
            <person name="Baker D."/>
            <person name="Gharbi K."/>
            <person name="Hall N."/>
            <person name="Watson M."/>
            <person name="Adriaenssens E.M."/>
            <person name="Foster-Nyarko E."/>
            <person name="Jarju S."/>
            <person name="Secka A."/>
            <person name="Antonio M."/>
            <person name="Oren A."/>
            <person name="Chaudhuri R.R."/>
            <person name="La Ragione R."/>
            <person name="Hildebrand F."/>
            <person name="Pallen M.J."/>
        </authorList>
    </citation>
    <scope>NUCLEOTIDE SEQUENCE</scope>
    <source>
        <strain evidence="11">ChiSjej1B19-3389</strain>
    </source>
</reference>
<keyword evidence="8 9" id="KW-0472">Membrane</keyword>
<dbReference type="Gene3D" id="1.20.1530.20">
    <property type="match status" value="1"/>
</dbReference>
<evidence type="ECO:0000256" key="6">
    <source>
        <dbReference type="ARBA" id="ARBA00022989"/>
    </source>
</evidence>
<feature type="transmembrane region" description="Helical" evidence="9">
    <location>
        <begin position="293"/>
        <end position="317"/>
    </location>
</feature>
<dbReference type="GO" id="GO:1902600">
    <property type="term" value="P:proton transmembrane transport"/>
    <property type="evidence" value="ECO:0007669"/>
    <property type="project" value="InterPro"/>
</dbReference>
<accession>A0A9D0ZI18</accession>
<dbReference type="GO" id="GO:0006813">
    <property type="term" value="P:potassium ion transport"/>
    <property type="evidence" value="ECO:0007669"/>
    <property type="project" value="InterPro"/>
</dbReference>
<evidence type="ECO:0000256" key="2">
    <source>
        <dbReference type="ARBA" id="ARBA00022448"/>
    </source>
</evidence>
<evidence type="ECO:0000256" key="9">
    <source>
        <dbReference type="SAM" id="Phobius"/>
    </source>
</evidence>
<dbReference type="GO" id="GO:0015297">
    <property type="term" value="F:antiporter activity"/>
    <property type="evidence" value="ECO:0007669"/>
    <property type="project" value="UniProtKB-KW"/>
</dbReference>
<feature type="domain" description="RCK C-terminal" evidence="10">
    <location>
        <begin position="395"/>
        <end position="477"/>
    </location>
</feature>
<feature type="transmembrane region" description="Helical" evidence="9">
    <location>
        <begin position="329"/>
        <end position="349"/>
    </location>
</feature>
<evidence type="ECO:0000313" key="12">
    <source>
        <dbReference type="Proteomes" id="UP000886787"/>
    </source>
</evidence>
<dbReference type="NCBIfam" id="NF003716">
    <property type="entry name" value="PRK05326.1-3"/>
    <property type="match status" value="1"/>
</dbReference>
<evidence type="ECO:0000256" key="1">
    <source>
        <dbReference type="ARBA" id="ARBA00004651"/>
    </source>
</evidence>
<proteinExistence type="predicted"/>
<dbReference type="EMBL" id="DVFW01000027">
    <property type="protein sequence ID" value="HIQ80803.1"/>
    <property type="molecule type" value="Genomic_DNA"/>
</dbReference>
<dbReference type="InterPro" id="IPR006153">
    <property type="entry name" value="Cation/H_exchanger_TM"/>
</dbReference>
<feature type="transmembrane region" description="Helical" evidence="9">
    <location>
        <begin position="117"/>
        <end position="136"/>
    </location>
</feature>
<feature type="transmembrane region" description="Helical" evidence="9">
    <location>
        <begin position="87"/>
        <end position="110"/>
    </location>
</feature>
<dbReference type="GO" id="GO:0008324">
    <property type="term" value="F:monoatomic cation transmembrane transporter activity"/>
    <property type="evidence" value="ECO:0007669"/>
    <property type="project" value="InterPro"/>
</dbReference>
<keyword evidence="5 9" id="KW-0812">Transmembrane</keyword>
<dbReference type="InterPro" id="IPR006037">
    <property type="entry name" value="RCK_C"/>
</dbReference>
<evidence type="ECO:0000256" key="3">
    <source>
        <dbReference type="ARBA" id="ARBA00022449"/>
    </source>
</evidence>
<feature type="transmembrane region" description="Helical" evidence="9">
    <location>
        <begin position="58"/>
        <end position="75"/>
    </location>
</feature>
<keyword evidence="4" id="KW-1003">Cell membrane</keyword>
<dbReference type="InterPro" id="IPR036721">
    <property type="entry name" value="RCK_C_sf"/>
</dbReference>
<keyword evidence="3" id="KW-0050">Antiport</keyword>
<dbReference type="Proteomes" id="UP000886787">
    <property type="component" value="Unassembled WGS sequence"/>
</dbReference>
<evidence type="ECO:0000256" key="8">
    <source>
        <dbReference type="ARBA" id="ARBA00023136"/>
    </source>
</evidence>
<dbReference type="Pfam" id="PF00999">
    <property type="entry name" value="Na_H_Exchanger"/>
    <property type="match status" value="1"/>
</dbReference>
<evidence type="ECO:0000256" key="7">
    <source>
        <dbReference type="ARBA" id="ARBA00023065"/>
    </source>
</evidence>
<name>A0A9D0ZI18_9FIRM</name>